<evidence type="ECO:0000313" key="1">
    <source>
        <dbReference type="EMBL" id="KKS19384.1"/>
    </source>
</evidence>
<name>A0A0G0X2X0_9BACT</name>
<evidence type="ECO:0000313" key="2">
    <source>
        <dbReference type="Proteomes" id="UP000034371"/>
    </source>
</evidence>
<accession>A0A0G0X2X0</accession>
<protein>
    <submittedName>
        <fullName evidence="1">Uncharacterized protein</fullName>
    </submittedName>
</protein>
<comment type="caution">
    <text evidence="1">The sequence shown here is derived from an EMBL/GenBank/DDBJ whole genome shotgun (WGS) entry which is preliminary data.</text>
</comment>
<gene>
    <name evidence="1" type="ORF">UU78_C0086G0011</name>
</gene>
<reference evidence="1 2" key="1">
    <citation type="journal article" date="2015" name="Nature">
        <title>rRNA introns, odd ribosomes, and small enigmatic genomes across a large radiation of phyla.</title>
        <authorList>
            <person name="Brown C.T."/>
            <person name="Hug L.A."/>
            <person name="Thomas B.C."/>
            <person name="Sharon I."/>
            <person name="Castelle C.J."/>
            <person name="Singh A."/>
            <person name="Wilkins M.J."/>
            <person name="Williams K.H."/>
            <person name="Banfield J.F."/>
        </authorList>
    </citation>
    <scope>NUCLEOTIDE SEQUENCE [LARGE SCALE GENOMIC DNA]</scope>
</reference>
<dbReference type="Proteomes" id="UP000034371">
    <property type="component" value="Unassembled WGS sequence"/>
</dbReference>
<proteinExistence type="predicted"/>
<dbReference type="AlphaFoldDB" id="A0A0G0X2X0"/>
<feature type="non-terminal residue" evidence="1">
    <location>
        <position position="1"/>
    </location>
</feature>
<sequence>RAAVDRVLSGNPVDCISLVSLDAFVRDEVFTALVEDFFADFFCVAIEAV</sequence>
<organism evidence="1 2">
    <name type="scientific">Candidatus Roizmanbacteria bacterium GW2011_GWC2_41_7</name>
    <dbReference type="NCBI Taxonomy" id="1618487"/>
    <lineage>
        <taxon>Bacteria</taxon>
        <taxon>Candidatus Roizmaniibacteriota</taxon>
    </lineage>
</organism>
<dbReference type="EMBL" id="LCBY01000086">
    <property type="protein sequence ID" value="KKS19384.1"/>
    <property type="molecule type" value="Genomic_DNA"/>
</dbReference>